<dbReference type="EMBL" id="LSRQ01000835">
    <property type="protein sequence ID" value="OAY80607.1"/>
    <property type="molecule type" value="Genomic_DNA"/>
</dbReference>
<dbReference type="PANTHER" id="PTHR33156">
    <property type="entry name" value="OS02G0230000 PROTEIN"/>
    <property type="match status" value="1"/>
</dbReference>
<sequence length="101" mass="10513">MATVARSILRGAAPAVRSAAPSIFSGGGAAALRRLPKLRPSPPPRLLRSPAESSFCVESLLPLHSATAAAVMTSMLSVSRSDYGLLSKVLNMDTLFSIDGF</sequence>
<dbReference type="STRING" id="4615.A0A199VTQ7"/>
<dbReference type="Proteomes" id="UP000092600">
    <property type="component" value="Unassembled WGS sequence"/>
</dbReference>
<accession>A0A199VTQ7</accession>
<comment type="caution">
    <text evidence="1">The sequence shown here is derived from an EMBL/GenBank/DDBJ whole genome shotgun (WGS) entry which is preliminary data.</text>
</comment>
<gene>
    <name evidence="1" type="ORF">ACMD2_16405</name>
</gene>
<dbReference type="PANTHER" id="PTHR33156:SF59">
    <property type="entry name" value="PROTEIN NUCLEAR FUSION DEFECTIVE 6, CHLOROPLASTIC_MITOCHONDRIAL-LIKE"/>
    <property type="match status" value="1"/>
</dbReference>
<reference evidence="1 2" key="1">
    <citation type="journal article" date="2016" name="DNA Res.">
        <title>The draft genome of MD-2 pineapple using hybrid error correction of long reads.</title>
        <authorList>
            <person name="Redwan R.M."/>
            <person name="Saidin A."/>
            <person name="Kumar S.V."/>
        </authorList>
    </citation>
    <scope>NUCLEOTIDE SEQUENCE [LARGE SCALE GENOMIC DNA]</scope>
    <source>
        <strain evidence="2">cv. MD2</strain>
        <tissue evidence="1">Leaf</tissue>
    </source>
</reference>
<evidence type="ECO:0000313" key="2">
    <source>
        <dbReference type="Proteomes" id="UP000092600"/>
    </source>
</evidence>
<evidence type="ECO:0000313" key="1">
    <source>
        <dbReference type="EMBL" id="OAY80607.1"/>
    </source>
</evidence>
<organism evidence="1 2">
    <name type="scientific">Ananas comosus</name>
    <name type="common">Pineapple</name>
    <name type="synonym">Ananas ananas</name>
    <dbReference type="NCBI Taxonomy" id="4615"/>
    <lineage>
        <taxon>Eukaryota</taxon>
        <taxon>Viridiplantae</taxon>
        <taxon>Streptophyta</taxon>
        <taxon>Embryophyta</taxon>
        <taxon>Tracheophyta</taxon>
        <taxon>Spermatophyta</taxon>
        <taxon>Magnoliopsida</taxon>
        <taxon>Liliopsida</taxon>
        <taxon>Poales</taxon>
        <taxon>Bromeliaceae</taxon>
        <taxon>Bromelioideae</taxon>
        <taxon>Ananas</taxon>
    </lineage>
</organism>
<dbReference type="GO" id="GO:0005739">
    <property type="term" value="C:mitochondrion"/>
    <property type="evidence" value="ECO:0007669"/>
    <property type="project" value="TreeGrafter"/>
</dbReference>
<dbReference type="InterPro" id="IPR043459">
    <property type="entry name" value="NFD6/NOXY2-like"/>
</dbReference>
<protein>
    <submittedName>
        <fullName evidence="1">Protein NUCLEAR FUSION DEFECTIVE 6, chloroplastic/mitochondrial</fullName>
    </submittedName>
</protein>
<dbReference type="AlphaFoldDB" id="A0A199VTQ7"/>
<proteinExistence type="predicted"/>
<name>A0A199VTQ7_ANACO</name>